<dbReference type="EMBL" id="CAJNDS010002846">
    <property type="protein sequence ID" value="CAE7617946.1"/>
    <property type="molecule type" value="Genomic_DNA"/>
</dbReference>
<gene>
    <name evidence="2" type="primary">CPK2</name>
    <name evidence="2" type="ORF">SNAT2548_LOCUS35124</name>
</gene>
<name>A0A812V9W2_9DINO</name>
<feature type="region of interest" description="Disordered" evidence="1">
    <location>
        <begin position="1"/>
        <end position="23"/>
    </location>
</feature>
<accession>A0A812V9W2</accession>
<evidence type="ECO:0000256" key="1">
    <source>
        <dbReference type="SAM" id="MobiDB-lite"/>
    </source>
</evidence>
<protein>
    <submittedName>
        <fullName evidence="2">CPK2 protein</fullName>
    </submittedName>
</protein>
<organism evidence="2 3">
    <name type="scientific">Symbiodinium natans</name>
    <dbReference type="NCBI Taxonomy" id="878477"/>
    <lineage>
        <taxon>Eukaryota</taxon>
        <taxon>Sar</taxon>
        <taxon>Alveolata</taxon>
        <taxon>Dinophyceae</taxon>
        <taxon>Suessiales</taxon>
        <taxon>Symbiodiniaceae</taxon>
        <taxon>Symbiodinium</taxon>
    </lineage>
</organism>
<evidence type="ECO:0000313" key="2">
    <source>
        <dbReference type="EMBL" id="CAE7617946.1"/>
    </source>
</evidence>
<comment type="caution">
    <text evidence="2">The sequence shown here is derived from an EMBL/GenBank/DDBJ whole genome shotgun (WGS) entry which is preliminary data.</text>
</comment>
<dbReference type="Proteomes" id="UP000604046">
    <property type="component" value="Unassembled WGS sequence"/>
</dbReference>
<sequence>MALHRFAKRRSPDTQQDSGGEKPDCELDYTWTKEGVQHVYQQHLWAHFGWPGPSASKPVLQSHSEIMATFGGSLGKWLTAGYLTTTKPAQYRAWTDVCPQELSEQFFERDGLLQLFISYLSFECLPQAAGVSRTWRRKCRLELGQVERAGEAWCSLNGRRHSGLSKAPFVFRFFRFGSKERASHSLEKMSKYEVEPVTPVDFPRRWKAWLMEGTLLDRTAPSSASPADEEKPLKMSLDNIMETLKVARAAVVAGRKALLQAVAGEVINAMTTTDVLKFGSSSSLLRSATCAGGRLTLPRLDALPSDPSQCRAFLNQVNLGSVCALSLPPEGTWEVLQMQNQKFGALQRLDLPRGFASRCPDEF</sequence>
<reference evidence="2" key="1">
    <citation type="submission" date="2021-02" db="EMBL/GenBank/DDBJ databases">
        <authorList>
            <person name="Dougan E. K."/>
            <person name="Rhodes N."/>
            <person name="Thang M."/>
            <person name="Chan C."/>
        </authorList>
    </citation>
    <scope>NUCLEOTIDE SEQUENCE</scope>
</reference>
<proteinExistence type="predicted"/>
<keyword evidence="3" id="KW-1185">Reference proteome</keyword>
<dbReference type="AlphaFoldDB" id="A0A812V9W2"/>
<evidence type="ECO:0000313" key="3">
    <source>
        <dbReference type="Proteomes" id="UP000604046"/>
    </source>
</evidence>